<keyword evidence="8" id="KW-0055">Arginine biosynthesis</keyword>
<evidence type="ECO:0000256" key="1">
    <source>
        <dbReference type="ARBA" id="ARBA00004496"/>
    </source>
</evidence>
<name>A0ABQ6IPT4_9MICO</name>
<dbReference type="PANTHER" id="PTHR34471:SF1">
    <property type="entry name" value="ARGININE REPRESSOR"/>
    <property type="match status" value="1"/>
</dbReference>
<feature type="domain" description="Arginine repressor C-terminal" evidence="10">
    <location>
        <begin position="66"/>
        <end position="130"/>
    </location>
</feature>
<protein>
    <recommendedName>
        <fullName evidence="8">Arginine repressor</fullName>
    </recommendedName>
</protein>
<keyword evidence="6 8" id="KW-0238">DNA-binding</keyword>
<sequence length="137" mass="14482">MLDHLSSEGVEVTQATLSRDLMELGAVKVRQGRTLVYALPGLGGDPTPRPAPDPEFLEGRIRKVCADLLVSAVMVGNQVILRTPPGAAQYLASSLDTTPGLNILGTIAGDDTVLLIMPDDESATCLVERLLALGHHD</sequence>
<dbReference type="InterPro" id="IPR020900">
    <property type="entry name" value="Arg_repress_DNA-bd"/>
</dbReference>
<evidence type="ECO:0000256" key="5">
    <source>
        <dbReference type="ARBA" id="ARBA00023015"/>
    </source>
</evidence>
<dbReference type="Proteomes" id="UP001157126">
    <property type="component" value="Unassembled WGS sequence"/>
</dbReference>
<evidence type="ECO:0000313" key="11">
    <source>
        <dbReference type="EMBL" id="GMA39923.1"/>
    </source>
</evidence>
<dbReference type="InterPro" id="IPR036388">
    <property type="entry name" value="WH-like_DNA-bd_sf"/>
</dbReference>
<proteinExistence type="inferred from homology"/>
<evidence type="ECO:0000259" key="10">
    <source>
        <dbReference type="Pfam" id="PF02863"/>
    </source>
</evidence>
<dbReference type="Gene3D" id="3.30.1360.40">
    <property type="match status" value="1"/>
</dbReference>
<keyword evidence="5 8" id="KW-0805">Transcription regulation</keyword>
<feature type="domain" description="Arginine repressor DNA-binding" evidence="9">
    <location>
        <begin position="3"/>
        <end position="40"/>
    </location>
</feature>
<comment type="function">
    <text evidence="8">Regulates arginine biosynthesis genes.</text>
</comment>
<dbReference type="RefSeq" id="WP_284303716.1">
    <property type="nucleotide sequence ID" value="NZ_BSUO01000001.1"/>
</dbReference>
<dbReference type="Pfam" id="PF01316">
    <property type="entry name" value="Arg_repressor"/>
    <property type="match status" value="1"/>
</dbReference>
<dbReference type="SUPFAM" id="SSF55252">
    <property type="entry name" value="C-terminal domain of arginine repressor"/>
    <property type="match status" value="1"/>
</dbReference>
<gene>
    <name evidence="8" type="primary">argR</name>
    <name evidence="11" type="ORF">GCM10025883_19680</name>
</gene>
<keyword evidence="7 8" id="KW-0804">Transcription</keyword>
<dbReference type="SUPFAM" id="SSF46785">
    <property type="entry name" value="Winged helix' DNA-binding domain"/>
    <property type="match status" value="1"/>
</dbReference>
<dbReference type="InterPro" id="IPR020899">
    <property type="entry name" value="Arg_repress_C"/>
</dbReference>
<evidence type="ECO:0000313" key="12">
    <source>
        <dbReference type="Proteomes" id="UP001157126"/>
    </source>
</evidence>
<evidence type="ECO:0000256" key="4">
    <source>
        <dbReference type="ARBA" id="ARBA00022491"/>
    </source>
</evidence>
<comment type="similarity">
    <text evidence="2 8">Belongs to the ArgR family.</text>
</comment>
<evidence type="ECO:0000256" key="7">
    <source>
        <dbReference type="ARBA" id="ARBA00023163"/>
    </source>
</evidence>
<evidence type="ECO:0000256" key="6">
    <source>
        <dbReference type="ARBA" id="ARBA00023125"/>
    </source>
</evidence>
<reference evidence="12" key="1">
    <citation type="journal article" date="2019" name="Int. J. Syst. Evol. Microbiol.">
        <title>The Global Catalogue of Microorganisms (GCM) 10K type strain sequencing project: providing services to taxonomists for standard genome sequencing and annotation.</title>
        <authorList>
            <consortium name="The Broad Institute Genomics Platform"/>
            <consortium name="The Broad Institute Genome Sequencing Center for Infectious Disease"/>
            <person name="Wu L."/>
            <person name="Ma J."/>
        </authorList>
    </citation>
    <scope>NUCLEOTIDE SEQUENCE [LARGE SCALE GENOMIC DNA]</scope>
    <source>
        <strain evidence="12">NBRC 113072</strain>
    </source>
</reference>
<dbReference type="InterPro" id="IPR036251">
    <property type="entry name" value="Arg_repress_C_sf"/>
</dbReference>
<comment type="subcellular location">
    <subcellularLocation>
        <location evidence="1 8">Cytoplasm</location>
    </subcellularLocation>
</comment>
<keyword evidence="8" id="KW-0028">Amino-acid biosynthesis</keyword>
<dbReference type="InterPro" id="IPR036390">
    <property type="entry name" value="WH_DNA-bd_sf"/>
</dbReference>
<comment type="pathway">
    <text evidence="8">Amino-acid biosynthesis; L-arginine biosynthesis [regulation].</text>
</comment>
<dbReference type="HAMAP" id="MF_00173">
    <property type="entry name" value="Arg_repressor"/>
    <property type="match status" value="1"/>
</dbReference>
<dbReference type="EMBL" id="BSUO01000001">
    <property type="protein sequence ID" value="GMA39923.1"/>
    <property type="molecule type" value="Genomic_DNA"/>
</dbReference>
<evidence type="ECO:0000256" key="8">
    <source>
        <dbReference type="HAMAP-Rule" id="MF_00173"/>
    </source>
</evidence>
<dbReference type="InterPro" id="IPR001669">
    <property type="entry name" value="Arg_repress"/>
</dbReference>
<dbReference type="PANTHER" id="PTHR34471">
    <property type="entry name" value="ARGININE REPRESSOR"/>
    <property type="match status" value="1"/>
</dbReference>
<accession>A0ABQ6IPT4</accession>
<keyword evidence="4 8" id="KW-0678">Repressor</keyword>
<keyword evidence="12" id="KW-1185">Reference proteome</keyword>
<dbReference type="Pfam" id="PF02863">
    <property type="entry name" value="Arg_repressor_C"/>
    <property type="match status" value="1"/>
</dbReference>
<comment type="caution">
    <text evidence="11">The sequence shown here is derived from an EMBL/GenBank/DDBJ whole genome shotgun (WGS) entry which is preliminary data.</text>
</comment>
<keyword evidence="3 8" id="KW-0963">Cytoplasm</keyword>
<organism evidence="11 12">
    <name type="scientific">Mobilicoccus caccae</name>
    <dbReference type="NCBI Taxonomy" id="1859295"/>
    <lineage>
        <taxon>Bacteria</taxon>
        <taxon>Bacillati</taxon>
        <taxon>Actinomycetota</taxon>
        <taxon>Actinomycetes</taxon>
        <taxon>Micrococcales</taxon>
        <taxon>Dermatophilaceae</taxon>
        <taxon>Mobilicoccus</taxon>
    </lineage>
</organism>
<evidence type="ECO:0000256" key="2">
    <source>
        <dbReference type="ARBA" id="ARBA00008316"/>
    </source>
</evidence>
<evidence type="ECO:0000256" key="3">
    <source>
        <dbReference type="ARBA" id="ARBA00022490"/>
    </source>
</evidence>
<evidence type="ECO:0000259" key="9">
    <source>
        <dbReference type="Pfam" id="PF01316"/>
    </source>
</evidence>
<dbReference type="Gene3D" id="1.10.10.10">
    <property type="entry name" value="Winged helix-like DNA-binding domain superfamily/Winged helix DNA-binding domain"/>
    <property type="match status" value="1"/>
</dbReference>
<dbReference type="PRINTS" id="PR01467">
    <property type="entry name" value="ARGREPRESSOR"/>
</dbReference>